<dbReference type="SUPFAM" id="SSF53218">
    <property type="entry name" value="Molybdenum cofactor biosynthesis proteins"/>
    <property type="match status" value="1"/>
</dbReference>
<name>A0A4U6BUY3_9BRAD</name>
<gene>
    <name evidence="6" type="ORF">YH63_020135</name>
</gene>
<comment type="cofactor">
    <cofactor evidence="4">
        <name>Mg(2+)</name>
        <dbReference type="ChEBI" id="CHEBI:18420"/>
    </cofactor>
</comment>
<dbReference type="Gene3D" id="2.40.340.10">
    <property type="entry name" value="MoeA, C-terminal, domain IV"/>
    <property type="match status" value="1"/>
</dbReference>
<comment type="similarity">
    <text evidence="2 4">Belongs to the MoeA family.</text>
</comment>
<evidence type="ECO:0000313" key="7">
    <source>
        <dbReference type="Proteomes" id="UP000034832"/>
    </source>
</evidence>
<organism evidence="6 7">
    <name type="scientific">Afipia massiliensis</name>
    <dbReference type="NCBI Taxonomy" id="211460"/>
    <lineage>
        <taxon>Bacteria</taxon>
        <taxon>Pseudomonadati</taxon>
        <taxon>Pseudomonadota</taxon>
        <taxon>Alphaproteobacteria</taxon>
        <taxon>Hyphomicrobiales</taxon>
        <taxon>Nitrobacteraceae</taxon>
        <taxon>Afipia</taxon>
    </lineage>
</organism>
<evidence type="ECO:0000259" key="5">
    <source>
        <dbReference type="SMART" id="SM00852"/>
    </source>
</evidence>
<evidence type="ECO:0000256" key="1">
    <source>
        <dbReference type="ARBA" id="ARBA00002901"/>
    </source>
</evidence>
<dbReference type="STRING" id="211460.YH63_19905"/>
<keyword evidence="4" id="KW-0460">Magnesium</keyword>
<keyword evidence="7" id="KW-1185">Reference proteome</keyword>
<dbReference type="EC" id="2.10.1.1" evidence="4"/>
<dbReference type="Pfam" id="PF00994">
    <property type="entry name" value="MoCF_biosynth"/>
    <property type="match status" value="1"/>
</dbReference>
<dbReference type="InterPro" id="IPR036135">
    <property type="entry name" value="MoeA_linker/N_sf"/>
</dbReference>
<comment type="function">
    <text evidence="1 4">Catalyzes the insertion of molybdate into adenylated molybdopterin with the concomitant release of AMP.</text>
</comment>
<dbReference type="EMBL" id="LBIA02000001">
    <property type="protein sequence ID" value="TKT73545.1"/>
    <property type="molecule type" value="Genomic_DNA"/>
</dbReference>
<keyword evidence="4" id="KW-0808">Transferase</keyword>
<dbReference type="Gene3D" id="2.170.190.11">
    <property type="entry name" value="Molybdopterin biosynthesis moea protein, domain 3"/>
    <property type="match status" value="1"/>
</dbReference>
<dbReference type="GO" id="GO:0006777">
    <property type="term" value="P:Mo-molybdopterin cofactor biosynthetic process"/>
    <property type="evidence" value="ECO:0007669"/>
    <property type="project" value="UniProtKB-UniRule"/>
</dbReference>
<evidence type="ECO:0000313" key="6">
    <source>
        <dbReference type="EMBL" id="TKT73545.1"/>
    </source>
</evidence>
<accession>A0A4U6BUY3</accession>
<dbReference type="PANTHER" id="PTHR10192">
    <property type="entry name" value="MOLYBDOPTERIN BIOSYNTHESIS PROTEIN"/>
    <property type="match status" value="1"/>
</dbReference>
<dbReference type="PANTHER" id="PTHR10192:SF5">
    <property type="entry name" value="GEPHYRIN"/>
    <property type="match status" value="1"/>
</dbReference>
<keyword evidence="4" id="KW-0500">Molybdenum</keyword>
<dbReference type="Pfam" id="PF03453">
    <property type="entry name" value="MoeA_N"/>
    <property type="match status" value="1"/>
</dbReference>
<proteinExistence type="inferred from homology"/>
<comment type="pathway">
    <text evidence="4">Cofactor biosynthesis; molybdopterin biosynthesis.</text>
</comment>
<dbReference type="GO" id="GO:0046872">
    <property type="term" value="F:metal ion binding"/>
    <property type="evidence" value="ECO:0007669"/>
    <property type="project" value="UniProtKB-UniRule"/>
</dbReference>
<dbReference type="Proteomes" id="UP000034832">
    <property type="component" value="Unassembled WGS sequence"/>
</dbReference>
<dbReference type="GO" id="GO:0005829">
    <property type="term" value="C:cytosol"/>
    <property type="evidence" value="ECO:0007669"/>
    <property type="project" value="TreeGrafter"/>
</dbReference>
<evidence type="ECO:0000256" key="4">
    <source>
        <dbReference type="RuleBase" id="RU365090"/>
    </source>
</evidence>
<dbReference type="InterPro" id="IPR036425">
    <property type="entry name" value="MoaB/Mog-like_dom_sf"/>
</dbReference>
<evidence type="ECO:0000256" key="2">
    <source>
        <dbReference type="ARBA" id="ARBA00010763"/>
    </source>
</evidence>
<dbReference type="SMART" id="SM00852">
    <property type="entry name" value="MoCF_biosynth"/>
    <property type="match status" value="1"/>
</dbReference>
<dbReference type="Gene3D" id="3.90.105.10">
    <property type="entry name" value="Molybdopterin biosynthesis moea protein, domain 2"/>
    <property type="match status" value="1"/>
</dbReference>
<dbReference type="RefSeq" id="WP_046830059.1">
    <property type="nucleotide sequence ID" value="NZ_LBIA02000001.1"/>
</dbReference>
<dbReference type="Gene3D" id="3.40.980.10">
    <property type="entry name" value="MoaB/Mog-like domain"/>
    <property type="match status" value="1"/>
</dbReference>
<dbReference type="InterPro" id="IPR001453">
    <property type="entry name" value="MoaB/Mog_dom"/>
</dbReference>
<comment type="caution">
    <text evidence="6">The sequence shown here is derived from an EMBL/GenBank/DDBJ whole genome shotgun (WGS) entry which is preliminary data.</text>
</comment>
<comment type="catalytic activity">
    <reaction evidence="3">
        <text>adenylyl-molybdopterin + molybdate = Mo-molybdopterin + AMP + H(+)</text>
        <dbReference type="Rhea" id="RHEA:35047"/>
        <dbReference type="ChEBI" id="CHEBI:15378"/>
        <dbReference type="ChEBI" id="CHEBI:36264"/>
        <dbReference type="ChEBI" id="CHEBI:62727"/>
        <dbReference type="ChEBI" id="CHEBI:71302"/>
        <dbReference type="ChEBI" id="CHEBI:456215"/>
        <dbReference type="EC" id="2.10.1.1"/>
    </reaction>
</comment>
<dbReference type="InterPro" id="IPR036688">
    <property type="entry name" value="MoeA_C_domain_IV_sf"/>
</dbReference>
<dbReference type="InterPro" id="IPR005110">
    <property type="entry name" value="MoeA_linker/N"/>
</dbReference>
<dbReference type="InterPro" id="IPR038987">
    <property type="entry name" value="MoeA-like"/>
</dbReference>
<reference evidence="6" key="1">
    <citation type="submission" date="2019-04" db="EMBL/GenBank/DDBJ databases">
        <title>Whole genome sequencing of cave bacteria.</title>
        <authorList>
            <person name="Gan H.M."/>
            <person name="Barton H."/>
            <person name="Savka M.A."/>
        </authorList>
    </citation>
    <scope>NUCLEOTIDE SEQUENCE [LARGE SCALE GENOMIC DNA]</scope>
    <source>
        <strain evidence="6">LC387</strain>
    </source>
</reference>
<keyword evidence="4" id="KW-0479">Metal-binding</keyword>
<dbReference type="OrthoDB" id="8435302at2"/>
<sequence>MTQRLPAVLTPLDVALRLLLDDVGPVKPIGVSLADSVGGIAAEVAPLRTAHPAFSIAVADGWAMRARDIAGASSYSPLPLPASPVWVEAGDGLPEHCDCVLDADMVEQTGPIFEVLAEAVPGHGIRRAGDDVAAGRSIISPGRQVNARDRLALHAIGLDRIQIRSPRVCVIDVTSTDGSAASSQFIVEFVKAAGARAVGVQTRGRDAASISTAIDEGTYDLLITVGGTGLGRTDATVQALAAHGTVLAHGLALQPGRTAAVAKIGTTPVIAVPGTPDQALAVCLTLVQPALDLLTERAQRQAIVRPLARKVSSSIGVAEIVLLEALDDKWMPVAAGQLSLDAIVRSHAWLAVPGDSEGYAAGTAVGAFSLRDMT</sequence>
<dbReference type="GO" id="GO:0061599">
    <property type="term" value="F:molybdopterin molybdotransferase activity"/>
    <property type="evidence" value="ECO:0007669"/>
    <property type="project" value="UniProtKB-UniRule"/>
</dbReference>
<dbReference type="AlphaFoldDB" id="A0A4U6BUY3"/>
<dbReference type="UniPathway" id="UPA00344"/>
<protein>
    <recommendedName>
        <fullName evidence="4">Molybdopterin molybdenumtransferase</fullName>
        <ecNumber evidence="4">2.10.1.1</ecNumber>
    </recommendedName>
</protein>
<keyword evidence="4" id="KW-0501">Molybdenum cofactor biosynthesis</keyword>
<feature type="domain" description="MoaB/Mog" evidence="5">
    <location>
        <begin position="169"/>
        <end position="293"/>
    </location>
</feature>
<dbReference type="SUPFAM" id="SSF63882">
    <property type="entry name" value="MoeA N-terminal region -like"/>
    <property type="match status" value="1"/>
</dbReference>
<evidence type="ECO:0000256" key="3">
    <source>
        <dbReference type="ARBA" id="ARBA00047317"/>
    </source>
</evidence>